<keyword evidence="3" id="KW-1185">Reference proteome</keyword>
<evidence type="ECO:0000313" key="2">
    <source>
        <dbReference type="EMBL" id="KEQ13950.1"/>
    </source>
</evidence>
<name>A0A081N677_9GAMM</name>
<dbReference type="AlphaFoldDB" id="A0A081N677"/>
<proteinExistence type="predicted"/>
<keyword evidence="1" id="KW-0812">Transmembrane</keyword>
<feature type="transmembrane region" description="Helical" evidence="1">
    <location>
        <begin position="65"/>
        <end position="89"/>
    </location>
</feature>
<gene>
    <name evidence="2" type="ORF">GZ78_25200</name>
</gene>
<dbReference type="EMBL" id="JOKH01000008">
    <property type="protein sequence ID" value="KEQ13950.1"/>
    <property type="molecule type" value="Genomic_DNA"/>
</dbReference>
<organism evidence="2 3">
    <name type="scientific">Endozoicomonas numazuensis</name>
    <dbReference type="NCBI Taxonomy" id="1137799"/>
    <lineage>
        <taxon>Bacteria</taxon>
        <taxon>Pseudomonadati</taxon>
        <taxon>Pseudomonadota</taxon>
        <taxon>Gammaproteobacteria</taxon>
        <taxon>Oceanospirillales</taxon>
        <taxon>Endozoicomonadaceae</taxon>
        <taxon>Endozoicomonas</taxon>
    </lineage>
</organism>
<feature type="transmembrane region" description="Helical" evidence="1">
    <location>
        <begin position="28"/>
        <end position="53"/>
    </location>
</feature>
<evidence type="ECO:0000313" key="3">
    <source>
        <dbReference type="Proteomes" id="UP000028073"/>
    </source>
</evidence>
<protein>
    <submittedName>
        <fullName evidence="2">Uncharacterized protein</fullName>
    </submittedName>
</protein>
<reference evidence="2 3" key="1">
    <citation type="submission" date="2014-06" db="EMBL/GenBank/DDBJ databases">
        <title>Whole Genome Sequences of Three Symbiotic Endozoicomonas Bacteria.</title>
        <authorList>
            <person name="Neave M.J."/>
            <person name="Apprill A."/>
            <person name="Voolstra C.R."/>
        </authorList>
    </citation>
    <scope>NUCLEOTIDE SEQUENCE [LARGE SCALE GENOMIC DNA]</scope>
    <source>
        <strain evidence="2 3">DSM 25634</strain>
    </source>
</reference>
<accession>A0A081N677</accession>
<keyword evidence="1" id="KW-1133">Transmembrane helix</keyword>
<comment type="caution">
    <text evidence="2">The sequence shown here is derived from an EMBL/GenBank/DDBJ whole genome shotgun (WGS) entry which is preliminary data.</text>
</comment>
<sequence>MTYLSKFSGKDGRSFWISGRNCLKSDRLLATGVTALLFAVSLVLIQAGALLLMPDRLKQARQKDLGLEILLYGGVIVAALLLSMTASVATLSGSYE</sequence>
<keyword evidence="1" id="KW-0472">Membrane</keyword>
<dbReference type="Proteomes" id="UP000028073">
    <property type="component" value="Unassembled WGS sequence"/>
</dbReference>
<evidence type="ECO:0000256" key="1">
    <source>
        <dbReference type="SAM" id="Phobius"/>
    </source>
</evidence>